<dbReference type="EMBL" id="RJVQ01000002">
    <property type="protein sequence ID" value="RQW64244.1"/>
    <property type="molecule type" value="Genomic_DNA"/>
</dbReference>
<gene>
    <name evidence="7" type="primary">menD</name>
    <name evidence="11" type="ORF">EES38_06565</name>
</gene>
<dbReference type="RefSeq" id="WP_124936364.1">
    <property type="nucleotide sequence ID" value="NZ_RJVQ01000002.1"/>
</dbReference>
<evidence type="ECO:0000256" key="5">
    <source>
        <dbReference type="ARBA" id="ARBA00023052"/>
    </source>
</evidence>
<evidence type="ECO:0000256" key="1">
    <source>
        <dbReference type="ARBA" id="ARBA00022428"/>
    </source>
</evidence>
<comment type="function">
    <text evidence="7">Catalyzes the thiamine diphosphate-dependent decarboxylation of 2-oxoglutarate and the subsequent addition of the resulting succinic semialdehyde-thiamine pyrophosphate anion to isochorismate to yield 2-succinyl-5-enolpyruvyl-6-hydroxy-3-cyclohexene-1-carboxylate (SEPHCHC).</text>
</comment>
<dbReference type="NCBIfam" id="TIGR00173">
    <property type="entry name" value="menD"/>
    <property type="match status" value="1"/>
</dbReference>
<evidence type="ECO:0000256" key="3">
    <source>
        <dbReference type="ARBA" id="ARBA00022723"/>
    </source>
</evidence>
<evidence type="ECO:0000256" key="4">
    <source>
        <dbReference type="ARBA" id="ARBA00022842"/>
    </source>
</evidence>
<dbReference type="GO" id="GO:0009234">
    <property type="term" value="P:menaquinone biosynthetic process"/>
    <property type="evidence" value="ECO:0007669"/>
    <property type="project" value="UniProtKB-UniRule"/>
</dbReference>
<evidence type="ECO:0000256" key="2">
    <source>
        <dbReference type="ARBA" id="ARBA00022679"/>
    </source>
</evidence>
<dbReference type="AlphaFoldDB" id="A0A3N9TJV3"/>
<organism evidence="11 12">
    <name type="scientific">Vibrio viridaestus</name>
    <dbReference type="NCBI Taxonomy" id="2487322"/>
    <lineage>
        <taxon>Bacteria</taxon>
        <taxon>Pseudomonadati</taxon>
        <taxon>Pseudomonadota</taxon>
        <taxon>Gammaproteobacteria</taxon>
        <taxon>Vibrionales</taxon>
        <taxon>Vibrionaceae</taxon>
        <taxon>Vibrio</taxon>
    </lineage>
</organism>
<dbReference type="SUPFAM" id="SSF52518">
    <property type="entry name" value="Thiamin diphosphate-binding fold (THDP-binding)"/>
    <property type="match status" value="2"/>
</dbReference>
<dbReference type="PANTHER" id="PTHR42916">
    <property type="entry name" value="2-SUCCINYL-5-ENOLPYRUVYL-6-HYDROXY-3-CYCLOHEXENE-1-CARBOXYLATE SYNTHASE"/>
    <property type="match status" value="1"/>
</dbReference>
<dbReference type="InterPro" id="IPR012001">
    <property type="entry name" value="Thiamin_PyroP_enz_TPP-bd_dom"/>
</dbReference>
<keyword evidence="5 7" id="KW-0786">Thiamine pyrophosphate</keyword>
<dbReference type="Proteomes" id="UP000281112">
    <property type="component" value="Unassembled WGS sequence"/>
</dbReference>
<dbReference type="GO" id="GO:0070204">
    <property type="term" value="F:2-succinyl-5-enolpyruvyl-6-hydroxy-3-cyclohexene-1-carboxylic-acid synthase activity"/>
    <property type="evidence" value="ECO:0007669"/>
    <property type="project" value="UniProtKB-UniRule"/>
</dbReference>
<dbReference type="InterPro" id="IPR029035">
    <property type="entry name" value="DHS-like_NAD/FAD-binding_dom"/>
</dbReference>
<dbReference type="Pfam" id="PF02776">
    <property type="entry name" value="TPP_enzyme_N"/>
    <property type="match status" value="1"/>
</dbReference>
<dbReference type="InterPro" id="IPR032264">
    <property type="entry name" value="MenD_middle"/>
</dbReference>
<feature type="domain" description="Thiamine pyrophosphate enzyme TPP-binding" evidence="8">
    <location>
        <begin position="420"/>
        <end position="538"/>
    </location>
</feature>
<dbReference type="Pfam" id="PF02775">
    <property type="entry name" value="TPP_enzyme_C"/>
    <property type="match status" value="1"/>
</dbReference>
<comment type="caution">
    <text evidence="11">The sequence shown here is derived from an EMBL/GenBank/DDBJ whole genome shotgun (WGS) entry which is preliminary data.</text>
</comment>
<evidence type="ECO:0000259" key="9">
    <source>
        <dbReference type="Pfam" id="PF02776"/>
    </source>
</evidence>
<keyword evidence="3 7" id="KW-0479">Metal-binding</keyword>
<comment type="cofactor">
    <cofactor evidence="7">
        <name>thiamine diphosphate</name>
        <dbReference type="ChEBI" id="CHEBI:58937"/>
    </cofactor>
    <text evidence="7">Binds 1 thiamine pyrophosphate per subunit.</text>
</comment>
<dbReference type="HAMAP" id="MF_01659">
    <property type="entry name" value="MenD"/>
    <property type="match status" value="1"/>
</dbReference>
<dbReference type="Pfam" id="PF16582">
    <property type="entry name" value="TPP_enzyme_M_2"/>
    <property type="match status" value="1"/>
</dbReference>
<dbReference type="OrthoDB" id="9791859at2"/>
<keyword evidence="1 7" id="KW-0474">Menaquinone biosynthesis</keyword>
<name>A0A3N9TJV3_9VIBR</name>
<evidence type="ECO:0000256" key="6">
    <source>
        <dbReference type="ARBA" id="ARBA00023211"/>
    </source>
</evidence>
<keyword evidence="4 7" id="KW-0460">Magnesium</keyword>
<evidence type="ECO:0000259" key="8">
    <source>
        <dbReference type="Pfam" id="PF02775"/>
    </source>
</evidence>
<comment type="pathway">
    <text evidence="7">Quinol/quinone metabolism; menaquinone biosynthesis.</text>
</comment>
<keyword evidence="12" id="KW-1185">Reference proteome</keyword>
<dbReference type="InterPro" id="IPR029061">
    <property type="entry name" value="THDP-binding"/>
</dbReference>
<dbReference type="SUPFAM" id="SSF52467">
    <property type="entry name" value="DHS-like NAD/FAD-binding domain"/>
    <property type="match status" value="1"/>
</dbReference>
<dbReference type="PANTHER" id="PTHR42916:SF1">
    <property type="entry name" value="PROTEIN PHYLLO, CHLOROPLASTIC"/>
    <property type="match status" value="1"/>
</dbReference>
<dbReference type="Gene3D" id="3.40.50.970">
    <property type="match status" value="2"/>
</dbReference>
<dbReference type="GO" id="GO:0030145">
    <property type="term" value="F:manganese ion binding"/>
    <property type="evidence" value="ECO:0007669"/>
    <property type="project" value="UniProtKB-UniRule"/>
</dbReference>
<dbReference type="InterPro" id="IPR011766">
    <property type="entry name" value="TPP_enzyme_TPP-bd"/>
</dbReference>
<comment type="pathway">
    <text evidence="7">Quinol/quinone metabolism; 1,4-dihydroxy-2-naphthoate biosynthesis; 1,4-dihydroxy-2-naphthoate from chorismate: step 2/7.</text>
</comment>
<dbReference type="Gene3D" id="3.40.50.1220">
    <property type="entry name" value="TPP-binding domain"/>
    <property type="match status" value="1"/>
</dbReference>
<dbReference type="EC" id="2.2.1.9" evidence="7"/>
<proteinExistence type="inferred from homology"/>
<feature type="domain" description="Thiamine pyrophosphate enzyme N-terminal TPP-binding" evidence="9">
    <location>
        <begin position="14"/>
        <end position="126"/>
    </location>
</feature>
<comment type="catalytic activity">
    <reaction evidence="7">
        <text>isochorismate + 2-oxoglutarate + H(+) = 5-enolpyruvoyl-6-hydroxy-2-succinyl-cyclohex-3-ene-1-carboxylate + CO2</text>
        <dbReference type="Rhea" id="RHEA:25593"/>
        <dbReference type="ChEBI" id="CHEBI:15378"/>
        <dbReference type="ChEBI" id="CHEBI:16526"/>
        <dbReference type="ChEBI" id="CHEBI:16810"/>
        <dbReference type="ChEBI" id="CHEBI:29780"/>
        <dbReference type="ChEBI" id="CHEBI:58818"/>
        <dbReference type="EC" id="2.2.1.9"/>
    </reaction>
</comment>
<comment type="cofactor">
    <cofactor evidence="7">
        <name>Mg(2+)</name>
        <dbReference type="ChEBI" id="CHEBI:18420"/>
    </cofactor>
    <cofactor evidence="7">
        <name>Mn(2+)</name>
        <dbReference type="ChEBI" id="CHEBI:29035"/>
    </cofactor>
</comment>
<accession>A0A3N9TJV3</accession>
<evidence type="ECO:0000313" key="12">
    <source>
        <dbReference type="Proteomes" id="UP000281112"/>
    </source>
</evidence>
<protein>
    <recommendedName>
        <fullName evidence="7">2-succinyl-5-enolpyruvyl-6-hydroxy-3-cyclohexene-1-carboxylate synthase</fullName>
        <shortName evidence="7">SEPHCHC synthase</shortName>
        <ecNumber evidence="7">2.2.1.9</ecNumber>
    </recommendedName>
    <alternativeName>
        <fullName evidence="7">Menaquinone biosynthesis protein MenD</fullName>
    </alternativeName>
</protein>
<dbReference type="UniPathway" id="UPA01057">
    <property type="reaction ID" value="UER00164"/>
</dbReference>
<comment type="subunit">
    <text evidence="7">Homodimer.</text>
</comment>
<dbReference type="GO" id="GO:0000287">
    <property type="term" value="F:magnesium ion binding"/>
    <property type="evidence" value="ECO:0007669"/>
    <property type="project" value="UniProtKB-UniRule"/>
</dbReference>
<reference evidence="11 12" key="1">
    <citation type="submission" date="2018-11" db="EMBL/GenBank/DDBJ databases">
        <title>Vibrio LJC006 sp. nov., isolated from seawater during the bloom of the enteromorpha.</title>
        <authorList>
            <person name="Liang J."/>
        </authorList>
    </citation>
    <scope>NUCLEOTIDE SEQUENCE [LARGE SCALE GENOMIC DNA]</scope>
    <source>
        <strain evidence="11 12">LJC006</strain>
    </source>
</reference>
<dbReference type="GO" id="GO:0030976">
    <property type="term" value="F:thiamine pyrophosphate binding"/>
    <property type="evidence" value="ECO:0007669"/>
    <property type="project" value="UniProtKB-UniRule"/>
</dbReference>
<dbReference type="CDD" id="cd02009">
    <property type="entry name" value="TPP_SHCHC_synthase"/>
    <property type="match status" value="1"/>
</dbReference>
<evidence type="ECO:0000259" key="10">
    <source>
        <dbReference type="Pfam" id="PF16582"/>
    </source>
</evidence>
<dbReference type="PIRSF" id="PIRSF004983">
    <property type="entry name" value="MenD"/>
    <property type="match status" value="1"/>
</dbReference>
<dbReference type="InterPro" id="IPR004433">
    <property type="entry name" value="MenaQ_synth_MenD"/>
</dbReference>
<evidence type="ECO:0000313" key="11">
    <source>
        <dbReference type="EMBL" id="RQW64244.1"/>
    </source>
</evidence>
<feature type="domain" description="Menaquinone biosynthesis protein MenD middle" evidence="10">
    <location>
        <begin position="190"/>
        <end position="395"/>
    </location>
</feature>
<dbReference type="CDD" id="cd07037">
    <property type="entry name" value="TPP_PYR_MenD"/>
    <property type="match status" value="1"/>
</dbReference>
<evidence type="ECO:0000256" key="7">
    <source>
        <dbReference type="HAMAP-Rule" id="MF_01659"/>
    </source>
</evidence>
<keyword evidence="2 7" id="KW-0808">Transferase</keyword>
<comment type="similarity">
    <text evidence="7">Belongs to the TPP enzyme family. MenD subfamily.</text>
</comment>
<sequence>MTEDRAVVNRLWSRVILEELSRLGVEQVCVAPGSRSTPLIVEASENSKLTLHSHFDERGLGFLALGMAKASKKPVAVIVTSGTAVANLLPAIAESRLTGEKLVVLTADRPVELVGCGANQAIDQLGIFSHHVTQAINLPSPTTDIPLSWLLTTIDDAMFKQDQLGGTIHINCPYPEPLYTNYVPWNDLGYCQTLKYWQHSQQPYNTKFQAKAHSSSELIDFMDEKGVIIIGSVSLAEAKEAKRLGDKLGWPVLSDPQSGISSDWAHFDIWMQNAKLASVLNECEVILQFGGRIVSKRLNAWLTQHIQKTSCPYLYLSASWSRDNQNHLAQFHFVTDMIEWIEAQSQKLPHHGSRHAGWANQIKDSLVTLNSTVETLLKAQPLLTELAIATTLNEVGHGCDIFVGNSLIVRLFDMFARINARNVYSNRGASGIDGIVATAAGVQAVTQQPMILFMGDTSLLYDLNSLALLKKVNHPFVLVVTNNDGGAIFDLLPVPKEQKQSLYQMPHGFDFRYAAMQFGLAYQNPTSVDEYRQLINYHIESGSGGLVVEVTTDNGQAAQHIKSIVESINAL</sequence>
<keyword evidence="6 7" id="KW-0464">Manganese</keyword>
<dbReference type="UniPathway" id="UPA00079"/>